<dbReference type="InterPro" id="IPR010323">
    <property type="entry name" value="DUF924"/>
</dbReference>
<accession>A0A3B1A7K8</accession>
<organism evidence="1">
    <name type="scientific">hydrothermal vent metagenome</name>
    <dbReference type="NCBI Taxonomy" id="652676"/>
    <lineage>
        <taxon>unclassified sequences</taxon>
        <taxon>metagenomes</taxon>
        <taxon>ecological metagenomes</taxon>
    </lineage>
</organism>
<gene>
    <name evidence="1" type="ORF">MNBD_GAMMA20-2234</name>
</gene>
<dbReference type="EMBL" id="UOFU01000189">
    <property type="protein sequence ID" value="VAX00062.1"/>
    <property type="molecule type" value="Genomic_DNA"/>
</dbReference>
<name>A0A3B1A7K8_9ZZZZ</name>
<dbReference type="Pfam" id="PF06041">
    <property type="entry name" value="DUF924"/>
    <property type="match status" value="1"/>
</dbReference>
<dbReference type="AlphaFoldDB" id="A0A3B1A7K8"/>
<dbReference type="Gene3D" id="1.25.40.10">
    <property type="entry name" value="Tetratricopeptide repeat domain"/>
    <property type="match status" value="1"/>
</dbReference>
<evidence type="ECO:0008006" key="2">
    <source>
        <dbReference type="Google" id="ProtNLM"/>
    </source>
</evidence>
<protein>
    <recommendedName>
        <fullName evidence="2">Transmembrane protein</fullName>
    </recommendedName>
</protein>
<reference evidence="1" key="1">
    <citation type="submission" date="2018-06" db="EMBL/GenBank/DDBJ databases">
        <authorList>
            <person name="Zhirakovskaya E."/>
        </authorList>
    </citation>
    <scope>NUCLEOTIDE SEQUENCE</scope>
</reference>
<sequence length="181" mass="20427">MASAEEIVRFWFSARVQPLWFQSTAEFDAELTECFLQVWQAACEGALSDWEASAEGALALVICMDQFPLNMFRGRAESFSSEMAAREVAGRAIGRGFDQSLNEPQKAFLYMPFMHSESLADQDRGVALFRAAGLSENVQFAEHHRDIIRRFGRFPHRNAILGREDTPQECAYLSSAEAYRG</sequence>
<dbReference type="Gene3D" id="1.20.58.320">
    <property type="entry name" value="TPR-like"/>
    <property type="match status" value="1"/>
</dbReference>
<evidence type="ECO:0000313" key="1">
    <source>
        <dbReference type="EMBL" id="VAX00062.1"/>
    </source>
</evidence>
<proteinExistence type="predicted"/>
<dbReference type="SUPFAM" id="SSF48452">
    <property type="entry name" value="TPR-like"/>
    <property type="match status" value="1"/>
</dbReference>
<dbReference type="InterPro" id="IPR011990">
    <property type="entry name" value="TPR-like_helical_dom_sf"/>
</dbReference>